<keyword evidence="2" id="KW-0472">Membrane</keyword>
<keyword evidence="1" id="KW-0732">Signal</keyword>
<evidence type="ECO:0000256" key="2">
    <source>
        <dbReference type="SAM" id="Phobius"/>
    </source>
</evidence>
<dbReference type="Gene3D" id="2.20.230.10">
    <property type="entry name" value="Resuscitation-promoting factor rpfb"/>
    <property type="match status" value="1"/>
</dbReference>
<dbReference type="PANTHER" id="PTHR39160">
    <property type="entry name" value="CELL WALL-BINDING PROTEIN YOCH"/>
    <property type="match status" value="1"/>
</dbReference>
<keyword evidence="5" id="KW-1185">Reference proteome</keyword>
<dbReference type="InterPro" id="IPR011098">
    <property type="entry name" value="G5_dom"/>
</dbReference>
<gene>
    <name evidence="4" type="ORF">P6N53_12790</name>
</gene>
<proteinExistence type="predicted"/>
<dbReference type="AlphaFoldDB" id="A0AAW7ZEF5"/>
<dbReference type="Proteomes" id="UP001172911">
    <property type="component" value="Unassembled WGS sequence"/>
</dbReference>
<dbReference type="GO" id="GO:0004553">
    <property type="term" value="F:hydrolase activity, hydrolyzing O-glycosyl compounds"/>
    <property type="evidence" value="ECO:0007669"/>
    <property type="project" value="InterPro"/>
</dbReference>
<name>A0AAW7ZEF5_9FIRM</name>
<dbReference type="InterPro" id="IPR007137">
    <property type="entry name" value="DUF348"/>
</dbReference>
<dbReference type="PROSITE" id="PS51109">
    <property type="entry name" value="G5"/>
    <property type="match status" value="1"/>
</dbReference>
<dbReference type="InterPro" id="IPR010611">
    <property type="entry name" value="3D_dom"/>
</dbReference>
<protein>
    <submittedName>
        <fullName evidence="4">3D domain-containing protein</fullName>
    </submittedName>
</protein>
<dbReference type="EMBL" id="JARPTC010000019">
    <property type="protein sequence ID" value="MDO7788102.1"/>
    <property type="molecule type" value="Genomic_DNA"/>
</dbReference>
<organism evidence="4 5">
    <name type="scientific">Desulforamulus aquiferis</name>
    <dbReference type="NCBI Taxonomy" id="1397668"/>
    <lineage>
        <taxon>Bacteria</taxon>
        <taxon>Bacillati</taxon>
        <taxon>Bacillota</taxon>
        <taxon>Clostridia</taxon>
        <taxon>Eubacteriales</taxon>
        <taxon>Peptococcaceae</taxon>
        <taxon>Desulforamulus</taxon>
    </lineage>
</organism>
<dbReference type="InterPro" id="IPR051933">
    <property type="entry name" value="Resuscitation_pf_RpfB"/>
</dbReference>
<dbReference type="SUPFAM" id="SSF50685">
    <property type="entry name" value="Barwin-like endoglucanases"/>
    <property type="match status" value="1"/>
</dbReference>
<sequence length="307" mass="33706">MDWCPVEWPPRPKQGEIAVTKRKQSGKRAALAGFVGVFILLIMVTAVFGYAWWSERLNITTNASGYVLETILGQKPVTVSVDGKTMNTKTKGKDVRQVLDELGINLNRNDLVNPALSALITRDMAIKVTRVDIKTEHLEAPIAFSVNRVANPNLAKGITQNIRNGKEGLEQQTWQIRYEDGEEVSRTCVARETITGAENGLIHYGTQDTISRGGQTLRFSEAKDMLATAYTYTGYNTATGIPPAPGVAAVDPKVIPLGTRLYIEGYGKATALDTGGSIKGNRIDLFYETNEQAVNWGVRKTKVYVLD</sequence>
<feature type="transmembrane region" description="Helical" evidence="2">
    <location>
        <begin position="29"/>
        <end position="53"/>
    </location>
</feature>
<dbReference type="GO" id="GO:0009254">
    <property type="term" value="P:peptidoglycan turnover"/>
    <property type="evidence" value="ECO:0007669"/>
    <property type="project" value="InterPro"/>
</dbReference>
<keyword evidence="2" id="KW-1133">Transmembrane helix</keyword>
<dbReference type="GO" id="GO:0019867">
    <property type="term" value="C:outer membrane"/>
    <property type="evidence" value="ECO:0007669"/>
    <property type="project" value="InterPro"/>
</dbReference>
<evidence type="ECO:0000256" key="1">
    <source>
        <dbReference type="ARBA" id="ARBA00022729"/>
    </source>
</evidence>
<evidence type="ECO:0000313" key="5">
    <source>
        <dbReference type="Proteomes" id="UP001172911"/>
    </source>
</evidence>
<comment type="caution">
    <text evidence="4">The sequence shown here is derived from an EMBL/GenBank/DDBJ whole genome shotgun (WGS) entry which is preliminary data.</text>
</comment>
<evidence type="ECO:0000259" key="3">
    <source>
        <dbReference type="PROSITE" id="PS51109"/>
    </source>
</evidence>
<evidence type="ECO:0000313" key="4">
    <source>
        <dbReference type="EMBL" id="MDO7788102.1"/>
    </source>
</evidence>
<dbReference type="RefSeq" id="WP_304543723.1">
    <property type="nucleotide sequence ID" value="NZ_JARPTC010000019.1"/>
</dbReference>
<dbReference type="Pfam" id="PF06725">
    <property type="entry name" value="3D"/>
    <property type="match status" value="1"/>
</dbReference>
<accession>A0AAW7ZEF5</accession>
<reference evidence="4" key="1">
    <citation type="journal article" date="2023" name="J. Hazard. Mater.">
        <title>Anaerobic biodegradation of pyrene and benzo[a]pyrene by a new sulfate-reducing Desulforamulus aquiferis strain DSA.</title>
        <authorList>
            <person name="Zhang Z."/>
            <person name="Sun J."/>
            <person name="Gong X."/>
            <person name="Wang C."/>
            <person name="Wang H."/>
        </authorList>
    </citation>
    <scope>NUCLEOTIDE SEQUENCE</scope>
    <source>
        <strain evidence="4">DSA</strain>
    </source>
</reference>
<reference evidence="4" key="2">
    <citation type="submission" date="2023-03" db="EMBL/GenBank/DDBJ databases">
        <authorList>
            <person name="Zhang Z."/>
        </authorList>
    </citation>
    <scope>NUCLEOTIDE SEQUENCE</scope>
    <source>
        <strain evidence="4">DSA</strain>
    </source>
</reference>
<keyword evidence="2" id="KW-0812">Transmembrane</keyword>
<dbReference type="Pfam" id="PF03990">
    <property type="entry name" value="DUF348"/>
    <property type="match status" value="1"/>
</dbReference>
<dbReference type="Pfam" id="PF07501">
    <property type="entry name" value="G5"/>
    <property type="match status" value="1"/>
</dbReference>
<dbReference type="CDD" id="cd22786">
    <property type="entry name" value="DPBB_YuiC-like"/>
    <property type="match status" value="1"/>
</dbReference>
<dbReference type="SMART" id="SM01208">
    <property type="entry name" value="G5"/>
    <property type="match status" value="1"/>
</dbReference>
<dbReference type="InterPro" id="IPR036908">
    <property type="entry name" value="RlpA-like_sf"/>
</dbReference>
<feature type="domain" description="G5" evidence="3">
    <location>
        <begin position="128"/>
        <end position="208"/>
    </location>
</feature>
<dbReference type="PANTHER" id="PTHR39160:SF4">
    <property type="entry name" value="RESUSCITATION-PROMOTING FACTOR RPFB"/>
    <property type="match status" value="1"/>
</dbReference>
<dbReference type="Gene3D" id="2.40.40.10">
    <property type="entry name" value="RlpA-like domain"/>
    <property type="match status" value="1"/>
</dbReference>